<dbReference type="SUPFAM" id="SSF69593">
    <property type="entry name" value="Glycerol-3-phosphate (1)-acyltransferase"/>
    <property type="match status" value="1"/>
</dbReference>
<dbReference type="EMBL" id="CASHTH010004447">
    <property type="protein sequence ID" value="CAI8057413.1"/>
    <property type="molecule type" value="Genomic_DNA"/>
</dbReference>
<dbReference type="GO" id="GO:0016746">
    <property type="term" value="F:acyltransferase activity"/>
    <property type="evidence" value="ECO:0007669"/>
    <property type="project" value="InterPro"/>
</dbReference>
<reference evidence="2" key="1">
    <citation type="submission" date="2023-03" db="EMBL/GenBank/DDBJ databases">
        <authorList>
            <person name="Steffen K."/>
            <person name="Cardenas P."/>
        </authorList>
    </citation>
    <scope>NUCLEOTIDE SEQUENCE</scope>
</reference>
<evidence type="ECO:0000313" key="3">
    <source>
        <dbReference type="Proteomes" id="UP001174909"/>
    </source>
</evidence>
<keyword evidence="3" id="KW-1185">Reference proteome</keyword>
<comment type="caution">
    <text evidence="2">The sequence shown here is derived from an EMBL/GenBank/DDBJ whole genome shotgun (WGS) entry which is preliminary data.</text>
</comment>
<evidence type="ECO:0000259" key="1">
    <source>
        <dbReference type="Pfam" id="PF01553"/>
    </source>
</evidence>
<dbReference type="InterPro" id="IPR002123">
    <property type="entry name" value="Plipid/glycerol_acylTrfase"/>
</dbReference>
<proteinExistence type="predicted"/>
<sequence>MQRTVFVERRASRTAHHLDDMTARLEAGDNLILFPEGTSNDGNRVLPFKSAFFGIAEKPVRGKPLVVQPVSIAYTRLNGIPMGRPYRPFYAWYGDMELASHLWTVAGLGNATIAIQFHPPVTIEQFRSRKEMAEACQIAIADGVSRAISGKLSPPIRKRFWAPRPA</sequence>
<organism evidence="2 3">
    <name type="scientific">Geodia barretti</name>
    <name type="common">Barrett's horny sponge</name>
    <dbReference type="NCBI Taxonomy" id="519541"/>
    <lineage>
        <taxon>Eukaryota</taxon>
        <taxon>Metazoa</taxon>
        <taxon>Porifera</taxon>
        <taxon>Demospongiae</taxon>
        <taxon>Heteroscleromorpha</taxon>
        <taxon>Tetractinellida</taxon>
        <taxon>Astrophorina</taxon>
        <taxon>Geodiidae</taxon>
        <taxon>Geodia</taxon>
    </lineage>
</organism>
<name>A0AA35XFZ6_GEOBA</name>
<dbReference type="Proteomes" id="UP001174909">
    <property type="component" value="Unassembled WGS sequence"/>
</dbReference>
<dbReference type="Pfam" id="PF01553">
    <property type="entry name" value="Acyltransferase"/>
    <property type="match status" value="1"/>
</dbReference>
<protein>
    <recommendedName>
        <fullName evidence="1">Phospholipid/glycerol acyltransferase domain-containing protein</fullName>
    </recommendedName>
</protein>
<feature type="domain" description="Phospholipid/glycerol acyltransferase" evidence="1">
    <location>
        <begin position="3"/>
        <end position="72"/>
    </location>
</feature>
<gene>
    <name evidence="2" type="ORF">GBAR_LOCUS31293</name>
</gene>
<accession>A0AA35XFZ6</accession>
<dbReference type="AlphaFoldDB" id="A0AA35XFZ6"/>
<evidence type="ECO:0000313" key="2">
    <source>
        <dbReference type="EMBL" id="CAI8057413.1"/>
    </source>
</evidence>